<dbReference type="InterPro" id="IPR005532">
    <property type="entry name" value="SUMF_dom"/>
</dbReference>
<dbReference type="GO" id="GO:0004674">
    <property type="term" value="F:protein serine/threonine kinase activity"/>
    <property type="evidence" value="ECO:0007669"/>
    <property type="project" value="UniProtKB-KW"/>
</dbReference>
<name>A0A0S6W4Z7_9BACT</name>
<dbReference type="InterPro" id="IPR042095">
    <property type="entry name" value="SUMF_sf"/>
</dbReference>
<dbReference type="InterPro" id="IPR016187">
    <property type="entry name" value="CTDL_fold"/>
</dbReference>
<evidence type="ECO:0000313" key="3">
    <source>
        <dbReference type="Proteomes" id="UP000030700"/>
    </source>
</evidence>
<sequence length="283" mass="32508">MQASRQTHWAMMNTQMMNTQLFEESSEPSQSKVWREPLTGMEFVSIPAGHFMMGSPETEEERSDHESPLHDVHFSAGFWMGKYPVTQAEWQKIMVNNPSRFQGEWRPVECVSWNDAQKFLQKLNATLPVETHDRASLRFRLPTEAEWEYACRAGTTTPFSFGETISTDQANYNGNYIYGKGKQGIYRQQTTDVGSFPPNAFGLCDMHGNVREWCQDSYASYNETPPDDSAYNVSDDNKAKVLRGGSWYNRPSHVRSANRCRLQPDDRGVNIGFRLVVRHLRDV</sequence>
<dbReference type="PANTHER" id="PTHR23150">
    <property type="entry name" value="SULFATASE MODIFYING FACTOR 1, 2"/>
    <property type="match status" value="1"/>
</dbReference>
<organism evidence="2">
    <name type="scientific">Candidatus Moduliflexus flocculans</name>
    <dbReference type="NCBI Taxonomy" id="1499966"/>
    <lineage>
        <taxon>Bacteria</taxon>
        <taxon>Candidatus Moduliflexota</taxon>
        <taxon>Candidatus Moduliflexia</taxon>
        <taxon>Candidatus Moduliflexales</taxon>
        <taxon>Candidatus Moduliflexaceae</taxon>
    </lineage>
</organism>
<dbReference type="Gene3D" id="3.90.1580.10">
    <property type="entry name" value="paralog of FGE (formylglycine-generating enzyme)"/>
    <property type="match status" value="1"/>
</dbReference>
<dbReference type="STRING" id="1499966.U14_04833"/>
<feature type="domain" description="Sulfatase-modifying factor enzyme-like" evidence="1">
    <location>
        <begin position="42"/>
        <end position="276"/>
    </location>
</feature>
<evidence type="ECO:0000313" key="2">
    <source>
        <dbReference type="EMBL" id="GAK53567.1"/>
    </source>
</evidence>
<dbReference type="SUPFAM" id="SSF56436">
    <property type="entry name" value="C-type lectin-like"/>
    <property type="match status" value="1"/>
</dbReference>
<keyword evidence="2" id="KW-0808">Transferase</keyword>
<dbReference type="HOGENOM" id="CLU_012431_2_4_0"/>
<keyword evidence="2" id="KW-0418">Kinase</keyword>
<reference evidence="2" key="1">
    <citation type="journal article" date="2015" name="PeerJ">
        <title>First genomic representation of candidate bacterial phylum KSB3 points to enhanced environmental sensing as a trigger of wastewater bulking.</title>
        <authorList>
            <person name="Sekiguchi Y."/>
            <person name="Ohashi A."/>
            <person name="Parks D.H."/>
            <person name="Yamauchi T."/>
            <person name="Tyson G.W."/>
            <person name="Hugenholtz P."/>
        </authorList>
    </citation>
    <scope>NUCLEOTIDE SEQUENCE [LARGE SCALE GENOMIC DNA]</scope>
</reference>
<keyword evidence="2" id="KW-0723">Serine/threonine-protein kinase</keyword>
<dbReference type="AlphaFoldDB" id="A0A0S6W4Z7"/>
<dbReference type="EMBL" id="DF820459">
    <property type="protein sequence ID" value="GAK53567.1"/>
    <property type="molecule type" value="Genomic_DNA"/>
</dbReference>
<protein>
    <submittedName>
        <fullName evidence="2">Serine/threonine protein kinase</fullName>
    </submittedName>
</protein>
<keyword evidence="3" id="KW-1185">Reference proteome</keyword>
<dbReference type="PANTHER" id="PTHR23150:SF19">
    <property type="entry name" value="FORMYLGLYCINE-GENERATING ENZYME"/>
    <property type="match status" value="1"/>
</dbReference>
<dbReference type="Proteomes" id="UP000030700">
    <property type="component" value="Unassembled WGS sequence"/>
</dbReference>
<proteinExistence type="predicted"/>
<evidence type="ECO:0000259" key="1">
    <source>
        <dbReference type="Pfam" id="PF03781"/>
    </source>
</evidence>
<dbReference type="InterPro" id="IPR051043">
    <property type="entry name" value="Sulfatase_Mod_Factor_Kinase"/>
</dbReference>
<dbReference type="Pfam" id="PF03781">
    <property type="entry name" value="FGE-sulfatase"/>
    <property type="match status" value="1"/>
</dbReference>
<dbReference type="GO" id="GO:0120147">
    <property type="term" value="F:formylglycine-generating oxidase activity"/>
    <property type="evidence" value="ECO:0007669"/>
    <property type="project" value="TreeGrafter"/>
</dbReference>
<gene>
    <name evidence="2" type="ORF">U14_04833</name>
</gene>
<accession>A0A0S6W4Z7</accession>